<feature type="region of interest" description="Disordered" evidence="1">
    <location>
        <begin position="1"/>
        <end position="186"/>
    </location>
</feature>
<protein>
    <submittedName>
        <fullName evidence="3">Uncharacterized protein</fullName>
    </submittedName>
</protein>
<sequence length="251" mass="25600">MTTADEPRPEDEDRPAGGTDDAANAADAADAADADSRPQVEGDVEGRGGPSRRSDVDVEAAWADIVARWGDVPDAAAEVRRPPRPSGRDGGAPGRRVVREPGTPAPGAGPGTPGLPGPQDVPPGPPPAPGARGDGPAQPVRPSPGADDDVVGWEDRPAGPTPDERPPVVPEDEGHYEPPPLAPAPPTDRVTRLAWVGALAGPALLLLCALVWRDAPTLVVLAAVAAFVAGFAVLVSRLPRSRDDDDDGAVV</sequence>
<dbReference type="Proteomes" id="UP000276232">
    <property type="component" value="Unassembled WGS sequence"/>
</dbReference>
<feature type="compositionally biased region" description="Basic and acidic residues" evidence="1">
    <location>
        <begin position="34"/>
        <end position="56"/>
    </location>
</feature>
<gene>
    <name evidence="3" type="ORF">EDC03_0305</name>
</gene>
<name>A0A3N1HTF8_9ACTN</name>
<comment type="caution">
    <text evidence="3">The sequence shown here is derived from an EMBL/GenBank/DDBJ whole genome shotgun (WGS) entry which is preliminary data.</text>
</comment>
<dbReference type="AlphaFoldDB" id="A0A3N1HTF8"/>
<evidence type="ECO:0000256" key="1">
    <source>
        <dbReference type="SAM" id="MobiDB-lite"/>
    </source>
</evidence>
<evidence type="ECO:0000313" key="4">
    <source>
        <dbReference type="Proteomes" id="UP000276232"/>
    </source>
</evidence>
<organism evidence="3 4">
    <name type="scientific">Pseudokineococcus lusitanus</name>
    <dbReference type="NCBI Taxonomy" id="763993"/>
    <lineage>
        <taxon>Bacteria</taxon>
        <taxon>Bacillati</taxon>
        <taxon>Actinomycetota</taxon>
        <taxon>Actinomycetes</taxon>
        <taxon>Kineosporiales</taxon>
        <taxon>Kineosporiaceae</taxon>
        <taxon>Pseudokineococcus</taxon>
    </lineage>
</organism>
<dbReference type="InParanoid" id="A0A3N1HTF8"/>
<accession>A0A3N1HTF8</accession>
<reference evidence="3 4" key="1">
    <citation type="journal article" date="2015" name="Stand. Genomic Sci.">
        <title>Genomic Encyclopedia of Bacterial and Archaeal Type Strains, Phase III: the genomes of soil and plant-associated and newly described type strains.</title>
        <authorList>
            <person name="Whitman W.B."/>
            <person name="Woyke T."/>
            <person name="Klenk H.P."/>
            <person name="Zhou Y."/>
            <person name="Lilburn T.G."/>
            <person name="Beck B.J."/>
            <person name="De Vos P."/>
            <person name="Vandamme P."/>
            <person name="Eisen J.A."/>
            <person name="Garrity G."/>
            <person name="Hugenholtz P."/>
            <person name="Kyrpides N.C."/>
        </authorList>
    </citation>
    <scope>NUCLEOTIDE SEQUENCE [LARGE SCALE GENOMIC DNA]</scope>
    <source>
        <strain evidence="3 4">CECT 7306</strain>
    </source>
</reference>
<feature type="compositionally biased region" description="Pro residues" evidence="1">
    <location>
        <begin position="113"/>
        <end position="129"/>
    </location>
</feature>
<feature type="transmembrane region" description="Helical" evidence="2">
    <location>
        <begin position="218"/>
        <end position="235"/>
    </location>
</feature>
<dbReference type="EMBL" id="RJKN01000001">
    <property type="protein sequence ID" value="ROP45700.1"/>
    <property type="molecule type" value="Genomic_DNA"/>
</dbReference>
<keyword evidence="4" id="KW-1185">Reference proteome</keyword>
<evidence type="ECO:0000313" key="3">
    <source>
        <dbReference type="EMBL" id="ROP45700.1"/>
    </source>
</evidence>
<feature type="compositionally biased region" description="Low complexity" evidence="1">
    <location>
        <begin position="20"/>
        <end position="31"/>
    </location>
</feature>
<keyword evidence="2" id="KW-0812">Transmembrane</keyword>
<feature type="compositionally biased region" description="Pro residues" evidence="1">
    <location>
        <begin position="177"/>
        <end position="186"/>
    </location>
</feature>
<feature type="compositionally biased region" description="Basic and acidic residues" evidence="1">
    <location>
        <begin position="153"/>
        <end position="176"/>
    </location>
</feature>
<dbReference type="RefSeq" id="WP_123378421.1">
    <property type="nucleotide sequence ID" value="NZ_RJKN01000001.1"/>
</dbReference>
<proteinExistence type="predicted"/>
<evidence type="ECO:0000256" key="2">
    <source>
        <dbReference type="SAM" id="Phobius"/>
    </source>
</evidence>
<feature type="transmembrane region" description="Helical" evidence="2">
    <location>
        <begin position="193"/>
        <end position="212"/>
    </location>
</feature>
<keyword evidence="2" id="KW-1133">Transmembrane helix</keyword>
<keyword evidence="2" id="KW-0472">Membrane</keyword>